<dbReference type="GO" id="GO:0019898">
    <property type="term" value="C:extrinsic component of membrane"/>
    <property type="evidence" value="ECO:0007669"/>
    <property type="project" value="InterPro"/>
</dbReference>
<evidence type="ECO:0000256" key="4">
    <source>
        <dbReference type="SAM" id="SignalP"/>
    </source>
</evidence>
<dbReference type="Gene3D" id="1.20.120.290">
    <property type="entry name" value="Oxygen-evolving enhancer protein 3 (PsbQ), four-helix up-down bundle"/>
    <property type="match status" value="1"/>
</dbReference>
<dbReference type="PROSITE" id="PS51257">
    <property type="entry name" value="PROKAR_LIPOPROTEIN"/>
    <property type="match status" value="1"/>
</dbReference>
<feature type="chain" id="PRO_5026770420" evidence="4">
    <location>
        <begin position="30"/>
        <end position="152"/>
    </location>
</feature>
<dbReference type="Proteomes" id="UP000505210">
    <property type="component" value="Chromosome"/>
</dbReference>
<comment type="subcellular location">
    <subcellularLocation>
        <location evidence="1">Membrane</location>
    </subcellularLocation>
</comment>
<feature type="signal peptide" evidence="4">
    <location>
        <begin position="1"/>
        <end position="29"/>
    </location>
</feature>
<dbReference type="InterPro" id="IPR017487">
    <property type="entry name" value="PSII_PsbQ_cyanobac"/>
</dbReference>
<name>A0A6M8BB72_9CYAN</name>
<dbReference type="InterPro" id="IPR008797">
    <property type="entry name" value="PSII_PsbQ"/>
</dbReference>
<dbReference type="GO" id="GO:0005509">
    <property type="term" value="F:calcium ion binding"/>
    <property type="evidence" value="ECO:0007669"/>
    <property type="project" value="InterPro"/>
</dbReference>
<dbReference type="SUPFAM" id="SSF101112">
    <property type="entry name" value="Oxygen-evolving enhancer protein 3"/>
    <property type="match status" value="1"/>
</dbReference>
<dbReference type="Pfam" id="PF05757">
    <property type="entry name" value="PsbQ"/>
    <property type="match status" value="1"/>
</dbReference>
<evidence type="ECO:0000313" key="6">
    <source>
        <dbReference type="Proteomes" id="UP000505210"/>
    </source>
</evidence>
<dbReference type="GO" id="GO:0009654">
    <property type="term" value="C:photosystem II oxygen evolving complex"/>
    <property type="evidence" value="ECO:0007669"/>
    <property type="project" value="InterPro"/>
</dbReference>
<organism evidence="5 6">
    <name type="scientific">Thermoleptolyngbya sichuanensis A183</name>
    <dbReference type="NCBI Taxonomy" id="2737172"/>
    <lineage>
        <taxon>Bacteria</taxon>
        <taxon>Bacillati</taxon>
        <taxon>Cyanobacteriota</taxon>
        <taxon>Cyanophyceae</taxon>
        <taxon>Oculatellales</taxon>
        <taxon>Oculatellaceae</taxon>
        <taxon>Thermoleptolyngbya</taxon>
        <taxon>Thermoleptolyngbya sichuanensis</taxon>
    </lineage>
</organism>
<sequence length="152" mass="16845">MKKWYRSVLSLVLVAIAVLSIGCSSAPVAKGPLYSPEQLAQIEKYVSDVDALRVRMQEIPPLVQKKQWVDVQTFIHGPLGELRTKMTRLARLLEPKKAQPAALDAAKAVFGHLIAIDEATQTGDSQKALLNYNEALRDFQVFLDLMPTTQDG</sequence>
<evidence type="ECO:0000313" key="5">
    <source>
        <dbReference type="EMBL" id="QKD84254.1"/>
    </source>
</evidence>
<keyword evidence="4" id="KW-0732">Signal</keyword>
<keyword evidence="2" id="KW-0793">Thylakoid</keyword>
<dbReference type="AlphaFoldDB" id="A0A6M8BB72"/>
<dbReference type="EMBL" id="CP053661">
    <property type="protein sequence ID" value="QKD84254.1"/>
    <property type="molecule type" value="Genomic_DNA"/>
</dbReference>
<protein>
    <submittedName>
        <fullName evidence="5">Photosystem II protein PsbQ</fullName>
    </submittedName>
</protein>
<evidence type="ECO:0000256" key="2">
    <source>
        <dbReference type="ARBA" id="ARBA00023078"/>
    </source>
</evidence>
<evidence type="ECO:0000256" key="3">
    <source>
        <dbReference type="ARBA" id="ARBA00023136"/>
    </source>
</evidence>
<dbReference type="NCBIfam" id="TIGR03042">
    <property type="entry name" value="PS_II_psbQ_bact"/>
    <property type="match status" value="1"/>
</dbReference>
<gene>
    <name evidence="5" type="primary">psbQ</name>
    <name evidence="5" type="ORF">HPC62_20585</name>
</gene>
<accession>A0A6M8BB72</accession>
<dbReference type="GO" id="GO:0015979">
    <property type="term" value="P:photosynthesis"/>
    <property type="evidence" value="ECO:0007669"/>
    <property type="project" value="InterPro"/>
</dbReference>
<keyword evidence="6" id="KW-1185">Reference proteome</keyword>
<dbReference type="RefSeq" id="WP_172358300.1">
    <property type="nucleotide sequence ID" value="NZ_CP053661.1"/>
</dbReference>
<dbReference type="InterPro" id="IPR023222">
    <property type="entry name" value="PsbQ-like_dom_sf"/>
</dbReference>
<evidence type="ECO:0000256" key="1">
    <source>
        <dbReference type="ARBA" id="ARBA00004370"/>
    </source>
</evidence>
<keyword evidence="3" id="KW-0472">Membrane</keyword>
<proteinExistence type="predicted"/>
<dbReference type="KEGG" id="theu:HPC62_20585"/>
<reference evidence="5 6" key="1">
    <citation type="submission" date="2020-05" db="EMBL/GenBank/DDBJ databases">
        <title>Complete genome sequence of of a novel Thermoleptolyngbya strain isolated from hot springs of Ganzi, Sichuan China.</title>
        <authorList>
            <person name="Tang J."/>
            <person name="Daroch M."/>
            <person name="Li L."/>
            <person name="Waleron K."/>
            <person name="Waleron M."/>
            <person name="Waleron M."/>
        </authorList>
    </citation>
    <scope>NUCLEOTIDE SEQUENCE [LARGE SCALE GENOMIC DNA]</scope>
    <source>
        <strain evidence="5 6">PKUAC-SCTA183</strain>
    </source>
</reference>